<dbReference type="Proteomes" id="UP000561438">
    <property type="component" value="Unassembled WGS sequence"/>
</dbReference>
<evidence type="ECO:0000256" key="1">
    <source>
        <dbReference type="SAM" id="SignalP"/>
    </source>
</evidence>
<proteinExistence type="predicted"/>
<comment type="caution">
    <text evidence="3">The sequence shown here is derived from an EMBL/GenBank/DDBJ whole genome shotgun (WGS) entry which is preliminary data.</text>
</comment>
<dbReference type="Gene3D" id="1.10.238.10">
    <property type="entry name" value="EF-hand"/>
    <property type="match status" value="2"/>
</dbReference>
<dbReference type="PROSITE" id="PS50222">
    <property type="entry name" value="EF_HAND_2"/>
    <property type="match status" value="1"/>
</dbReference>
<sequence length="158" mass="17039">MFRIIMPAALFAFGTAAVAQQSEAGEEPLSRSDFIAQMDTEYARYDGDSNGVLTPEEIVSTQRQAARNEALRQNARVFAGLDTDGNGVLTSAEFAALANPDAIPVDAAPMLNQFDSDKDGVITLVEYRIATQGNFDRIDTDRDGIVTTMEMRAAGIAK</sequence>
<dbReference type="EMBL" id="JABWGV010000005">
    <property type="protein sequence ID" value="NVD45744.1"/>
    <property type="molecule type" value="Genomic_DNA"/>
</dbReference>
<dbReference type="GO" id="GO:0005509">
    <property type="term" value="F:calcium ion binding"/>
    <property type="evidence" value="ECO:0007669"/>
    <property type="project" value="InterPro"/>
</dbReference>
<evidence type="ECO:0000259" key="2">
    <source>
        <dbReference type="PROSITE" id="PS50222"/>
    </source>
</evidence>
<dbReference type="SUPFAM" id="SSF47473">
    <property type="entry name" value="EF-hand"/>
    <property type="match status" value="1"/>
</dbReference>
<evidence type="ECO:0000313" key="4">
    <source>
        <dbReference type="Proteomes" id="UP000561438"/>
    </source>
</evidence>
<dbReference type="InterPro" id="IPR018247">
    <property type="entry name" value="EF_Hand_1_Ca_BS"/>
</dbReference>
<reference evidence="3 4" key="1">
    <citation type="submission" date="2020-06" db="EMBL/GenBank/DDBJ databases">
        <title>Altererythrobacter sp. HHU K3-1.</title>
        <authorList>
            <person name="Zhang D."/>
            <person name="Xue H."/>
        </authorList>
    </citation>
    <scope>NUCLEOTIDE SEQUENCE [LARGE SCALE GENOMIC DNA]</scope>
    <source>
        <strain evidence="3 4">HHU K3-1</strain>
    </source>
</reference>
<evidence type="ECO:0000313" key="3">
    <source>
        <dbReference type="EMBL" id="NVD45744.1"/>
    </source>
</evidence>
<name>A0A850H1A6_9SPHN</name>
<gene>
    <name evidence="3" type="ORF">HUV48_12070</name>
</gene>
<feature type="chain" id="PRO_5032453581" description="EF-hand domain-containing protein" evidence="1">
    <location>
        <begin position="20"/>
        <end position="158"/>
    </location>
</feature>
<keyword evidence="1" id="KW-0732">Signal</keyword>
<dbReference type="PROSITE" id="PS00018">
    <property type="entry name" value="EF_HAND_1"/>
    <property type="match status" value="3"/>
</dbReference>
<feature type="signal peptide" evidence="1">
    <location>
        <begin position="1"/>
        <end position="19"/>
    </location>
</feature>
<dbReference type="AlphaFoldDB" id="A0A850H1A6"/>
<dbReference type="InterPro" id="IPR011992">
    <property type="entry name" value="EF-hand-dom_pair"/>
</dbReference>
<organism evidence="3 4">
    <name type="scientific">Qipengyuania atrilutea</name>
    <dbReference type="NCBI Taxonomy" id="2744473"/>
    <lineage>
        <taxon>Bacteria</taxon>
        <taxon>Pseudomonadati</taxon>
        <taxon>Pseudomonadota</taxon>
        <taxon>Alphaproteobacteria</taxon>
        <taxon>Sphingomonadales</taxon>
        <taxon>Erythrobacteraceae</taxon>
        <taxon>Qipengyuania</taxon>
    </lineage>
</organism>
<feature type="domain" description="EF-hand" evidence="2">
    <location>
        <begin position="69"/>
        <end position="104"/>
    </location>
</feature>
<accession>A0A850H1A6</accession>
<dbReference type="Pfam" id="PF13202">
    <property type="entry name" value="EF-hand_5"/>
    <property type="match status" value="3"/>
</dbReference>
<protein>
    <recommendedName>
        <fullName evidence="2">EF-hand domain-containing protein</fullName>
    </recommendedName>
</protein>
<dbReference type="InterPro" id="IPR002048">
    <property type="entry name" value="EF_hand_dom"/>
</dbReference>
<keyword evidence="4" id="KW-1185">Reference proteome</keyword>